<dbReference type="GO" id="GO:0004984">
    <property type="term" value="F:olfactory receptor activity"/>
    <property type="evidence" value="ECO:0007669"/>
    <property type="project" value="InterPro"/>
</dbReference>
<proteinExistence type="predicted"/>
<evidence type="ECO:0000256" key="5">
    <source>
        <dbReference type="ARBA" id="ARBA00022725"/>
    </source>
</evidence>
<evidence type="ECO:0000256" key="2">
    <source>
        <dbReference type="ARBA" id="ARBA00022475"/>
    </source>
</evidence>
<dbReference type="InterPro" id="IPR004117">
    <property type="entry name" value="7tm6_olfct_rcpt"/>
</dbReference>
<keyword evidence="9" id="KW-0807">Transducer</keyword>
<accession>A0A240SY94</accession>
<dbReference type="AlphaFoldDB" id="A0A240SY94"/>
<dbReference type="GO" id="GO:0005549">
    <property type="term" value="F:odorant binding"/>
    <property type="evidence" value="ECO:0007669"/>
    <property type="project" value="InterPro"/>
</dbReference>
<evidence type="ECO:0000256" key="9">
    <source>
        <dbReference type="ARBA" id="ARBA00023224"/>
    </source>
</evidence>
<evidence type="ECO:0000256" key="4">
    <source>
        <dbReference type="ARBA" id="ARBA00022692"/>
    </source>
</evidence>
<evidence type="ECO:0000256" key="6">
    <source>
        <dbReference type="ARBA" id="ARBA00022989"/>
    </source>
</evidence>
<keyword evidence="6" id="KW-1133">Transmembrane helix</keyword>
<dbReference type="PANTHER" id="PTHR21137">
    <property type="entry name" value="ODORANT RECEPTOR"/>
    <property type="match status" value="1"/>
</dbReference>
<keyword evidence="5" id="KW-0552">Olfaction</keyword>
<dbReference type="Pfam" id="PF02949">
    <property type="entry name" value="7tm_6"/>
    <property type="match status" value="1"/>
</dbReference>
<sequence length="227" mass="26175">MMSYFVYVDALLIAIPGVKPADNSSLLYYHIHQVAVIQIAATFVIILDTTVIILGFYFIAILNIFGDTIRLLDNSELTNKRELLLHTHKFHCEILEKFELFGRVFYYTFTLQIGSIVIFILNIIFIMRGDAGYAFYPLSLAVFGQFGAICIFGEFIFSKTEQFSVELYHTKWYEFDLKEQKIILMIMLMSQRQFGLKAAGMYDINLMMFIQVVKAGISFCAILYTFA</sequence>
<dbReference type="VEuPathDB" id="VectorBase:PPAPM1_009199"/>
<dbReference type="GO" id="GO:0005886">
    <property type="term" value="C:plasma membrane"/>
    <property type="evidence" value="ECO:0007669"/>
    <property type="project" value="UniProtKB-SubCell"/>
</dbReference>
<dbReference type="GO" id="GO:0007165">
    <property type="term" value="P:signal transduction"/>
    <property type="evidence" value="ECO:0007669"/>
    <property type="project" value="UniProtKB-KW"/>
</dbReference>
<evidence type="ECO:0000313" key="10">
    <source>
        <dbReference type="EnsemblMetazoa" id="PPAI013125-PA"/>
    </source>
</evidence>
<dbReference type="EMBL" id="AJVK01009351">
    <property type="status" value="NOT_ANNOTATED_CDS"/>
    <property type="molecule type" value="Genomic_DNA"/>
</dbReference>
<dbReference type="VEuPathDB" id="VectorBase:PPAI013125"/>
<protein>
    <submittedName>
        <fullName evidence="10">Uncharacterized protein</fullName>
    </submittedName>
</protein>
<dbReference type="EnsemblMetazoa" id="PPAI013125-RA">
    <property type="protein sequence ID" value="PPAI013125-PA"/>
    <property type="gene ID" value="PPAI013125"/>
</dbReference>
<evidence type="ECO:0000256" key="3">
    <source>
        <dbReference type="ARBA" id="ARBA00022606"/>
    </source>
</evidence>
<keyword evidence="8" id="KW-0675">Receptor</keyword>
<evidence type="ECO:0000313" key="11">
    <source>
        <dbReference type="Proteomes" id="UP000092462"/>
    </source>
</evidence>
<organism evidence="10 11">
    <name type="scientific">Phlebotomus papatasi</name>
    <name type="common">Sandfly</name>
    <dbReference type="NCBI Taxonomy" id="29031"/>
    <lineage>
        <taxon>Eukaryota</taxon>
        <taxon>Metazoa</taxon>
        <taxon>Ecdysozoa</taxon>
        <taxon>Arthropoda</taxon>
        <taxon>Hexapoda</taxon>
        <taxon>Insecta</taxon>
        <taxon>Pterygota</taxon>
        <taxon>Neoptera</taxon>
        <taxon>Endopterygota</taxon>
        <taxon>Diptera</taxon>
        <taxon>Nematocera</taxon>
        <taxon>Psychodoidea</taxon>
        <taxon>Psychodidae</taxon>
        <taxon>Phlebotomus</taxon>
        <taxon>Phlebotomus</taxon>
    </lineage>
</organism>
<comment type="subcellular location">
    <subcellularLocation>
        <location evidence="1">Cell membrane</location>
        <topology evidence="1">Multi-pass membrane protein</topology>
    </subcellularLocation>
</comment>
<keyword evidence="7" id="KW-0472">Membrane</keyword>
<name>A0A240SY94_PHLPP</name>
<keyword evidence="3" id="KW-0716">Sensory transduction</keyword>
<keyword evidence="2" id="KW-1003">Cell membrane</keyword>
<reference evidence="10" key="1">
    <citation type="submission" date="2022-08" db="UniProtKB">
        <authorList>
            <consortium name="EnsemblMetazoa"/>
        </authorList>
    </citation>
    <scope>IDENTIFICATION</scope>
    <source>
        <strain evidence="10">Israel</strain>
    </source>
</reference>
<evidence type="ECO:0000256" key="8">
    <source>
        <dbReference type="ARBA" id="ARBA00023170"/>
    </source>
</evidence>
<keyword evidence="11" id="KW-1185">Reference proteome</keyword>
<dbReference type="PANTHER" id="PTHR21137:SF35">
    <property type="entry name" value="ODORANT RECEPTOR 19A-RELATED"/>
    <property type="match status" value="1"/>
</dbReference>
<dbReference type="Proteomes" id="UP000092462">
    <property type="component" value="Unassembled WGS sequence"/>
</dbReference>
<evidence type="ECO:0000256" key="7">
    <source>
        <dbReference type="ARBA" id="ARBA00023136"/>
    </source>
</evidence>
<evidence type="ECO:0000256" key="1">
    <source>
        <dbReference type="ARBA" id="ARBA00004651"/>
    </source>
</evidence>
<keyword evidence="4" id="KW-0812">Transmembrane</keyword>